<comment type="similarity">
    <text evidence="1">Belongs to the cytochrome P450 family.</text>
</comment>
<dbReference type="GO" id="GO:0008395">
    <property type="term" value="F:steroid hydroxylase activity"/>
    <property type="evidence" value="ECO:0007669"/>
    <property type="project" value="TreeGrafter"/>
</dbReference>
<dbReference type="InterPro" id="IPR036396">
    <property type="entry name" value="Cyt_P450_sf"/>
</dbReference>
<dbReference type="GO" id="GO:0020037">
    <property type="term" value="F:heme binding"/>
    <property type="evidence" value="ECO:0007669"/>
    <property type="project" value="InterPro"/>
</dbReference>
<name>A0A2P2C422_9ZZZZ</name>
<protein>
    <submittedName>
        <fullName evidence="2">Putative cytochrome P450</fullName>
    </submittedName>
</protein>
<dbReference type="Gene3D" id="1.10.630.10">
    <property type="entry name" value="Cytochrome P450"/>
    <property type="match status" value="1"/>
</dbReference>
<gene>
    <name evidence="2" type="ORF">NOCA2360029</name>
</gene>
<dbReference type="InterPro" id="IPR001128">
    <property type="entry name" value="Cyt_P450"/>
</dbReference>
<proteinExistence type="inferred from homology"/>
<sequence length="427" mass="47963">MEYVTKPFVTQHPFTTDKDISSSAFWRRSFEEREETFAWLRSHAPVSWHPSIENQYLPAEVPRRAGFWAVTRAKDIQFVSQNHEIFSSAVEGADLLQHNPSEVLPPSFLEMDPPEQTRYRKIMSAAFTPRGIRRIAEQIDERAHQIVASVVGAGEIDFVQAVSARLPMLTIADLVGVPESLVETFARAGDGVMSGMDDAMRPDGVGYNEFVATQLGILRDIGVEIVDFRRREPGDDIATALAEANFDGKPLTDDEIASVMLLLSVAGNDTTKQTTSLSLLELQRNPDQRAWLEEDFDGRIMTAIEEFVRHGSPVMTFARTATCDFQLGGQRISEGDRVGVFYCSGNRDDELFEDPRRFWLDRPRKQHLGFGGGGVHFCLGNGVAKAQLRAMFREILTQLPDYEVVGEPEYMFSEFIHGITRLPVQTN</sequence>
<accession>A0A2P2C422</accession>
<evidence type="ECO:0000313" key="2">
    <source>
        <dbReference type="EMBL" id="CUR56729.1"/>
    </source>
</evidence>
<dbReference type="PRINTS" id="PR00359">
    <property type="entry name" value="BP450"/>
</dbReference>
<dbReference type="CDD" id="cd11033">
    <property type="entry name" value="CYP142-like"/>
    <property type="match status" value="1"/>
</dbReference>
<dbReference type="PANTHER" id="PTHR46696">
    <property type="entry name" value="P450, PUTATIVE (EUROFUNG)-RELATED"/>
    <property type="match status" value="1"/>
</dbReference>
<dbReference type="GO" id="GO:0036199">
    <property type="term" value="F:cholest-4-en-3-one 26-monooxygenase activity"/>
    <property type="evidence" value="ECO:0007669"/>
    <property type="project" value="TreeGrafter"/>
</dbReference>
<dbReference type="Pfam" id="PF00067">
    <property type="entry name" value="p450"/>
    <property type="match status" value="1"/>
</dbReference>
<dbReference type="SUPFAM" id="SSF48264">
    <property type="entry name" value="Cytochrome P450"/>
    <property type="match status" value="1"/>
</dbReference>
<dbReference type="GO" id="GO:0005506">
    <property type="term" value="F:iron ion binding"/>
    <property type="evidence" value="ECO:0007669"/>
    <property type="project" value="InterPro"/>
</dbReference>
<evidence type="ECO:0000256" key="1">
    <source>
        <dbReference type="ARBA" id="ARBA00010617"/>
    </source>
</evidence>
<dbReference type="AlphaFoldDB" id="A0A2P2C422"/>
<dbReference type="PANTHER" id="PTHR46696:SF4">
    <property type="entry name" value="BIOTIN BIOSYNTHESIS CYTOCHROME P450"/>
    <property type="match status" value="1"/>
</dbReference>
<dbReference type="InterPro" id="IPR002397">
    <property type="entry name" value="Cyt_P450_B"/>
</dbReference>
<reference evidence="2" key="1">
    <citation type="submission" date="2015-08" db="EMBL/GenBank/DDBJ databases">
        <authorList>
            <person name="Babu N.S."/>
            <person name="Beckwith C.J."/>
            <person name="Beseler K.G."/>
            <person name="Brison A."/>
            <person name="Carone J.V."/>
            <person name="Caskin T.P."/>
            <person name="Diamond M."/>
            <person name="Durham M.E."/>
            <person name="Foxe J.M."/>
            <person name="Go M."/>
            <person name="Henderson B.A."/>
            <person name="Jones I.B."/>
            <person name="McGettigan J.A."/>
            <person name="Micheletti S.J."/>
            <person name="Nasrallah M.E."/>
            <person name="Ortiz D."/>
            <person name="Piller C.R."/>
            <person name="Privatt S.R."/>
            <person name="Schneider S.L."/>
            <person name="Sharp S."/>
            <person name="Smith T.C."/>
            <person name="Stanton J.D."/>
            <person name="Ullery H.E."/>
            <person name="Wilson R.J."/>
            <person name="Serrano M.G."/>
            <person name="Buck G."/>
            <person name="Lee V."/>
            <person name="Wang Y."/>
            <person name="Carvalho R."/>
            <person name="Voegtly L."/>
            <person name="Shi R."/>
            <person name="Duckworth R."/>
            <person name="Johnson A."/>
            <person name="Loviza R."/>
            <person name="Walstead R."/>
            <person name="Shah Z."/>
            <person name="Kiflezghi M."/>
            <person name="Wade K."/>
            <person name="Ball S.L."/>
            <person name="Bradley K.W."/>
            <person name="Asai D.J."/>
            <person name="Bowman C.A."/>
            <person name="Russell D.A."/>
            <person name="Pope W.H."/>
            <person name="Jacobs-Sera D."/>
            <person name="Hendrix R.W."/>
            <person name="Hatfull G.F."/>
        </authorList>
    </citation>
    <scope>NUCLEOTIDE SEQUENCE</scope>
</reference>
<dbReference type="GO" id="GO:0006707">
    <property type="term" value="P:cholesterol catabolic process"/>
    <property type="evidence" value="ECO:0007669"/>
    <property type="project" value="TreeGrafter"/>
</dbReference>
<dbReference type="EMBL" id="CZKA01000030">
    <property type="protein sequence ID" value="CUR56729.1"/>
    <property type="molecule type" value="Genomic_DNA"/>
</dbReference>
<organism evidence="2">
    <name type="scientific">metagenome</name>
    <dbReference type="NCBI Taxonomy" id="256318"/>
    <lineage>
        <taxon>unclassified sequences</taxon>
        <taxon>metagenomes</taxon>
    </lineage>
</organism>